<dbReference type="EMBL" id="JARQWQ010000028">
    <property type="protein sequence ID" value="KAK2562698.1"/>
    <property type="molecule type" value="Genomic_DNA"/>
</dbReference>
<evidence type="ECO:0000256" key="1">
    <source>
        <dbReference type="SAM" id="MobiDB-lite"/>
    </source>
</evidence>
<name>A0AAD9V656_ACRCE</name>
<keyword evidence="3" id="KW-1185">Reference proteome</keyword>
<protein>
    <submittedName>
        <fullName evidence="2">Uncharacterized protein</fullName>
    </submittedName>
</protein>
<organism evidence="2 3">
    <name type="scientific">Acropora cervicornis</name>
    <name type="common">Staghorn coral</name>
    <dbReference type="NCBI Taxonomy" id="6130"/>
    <lineage>
        <taxon>Eukaryota</taxon>
        <taxon>Metazoa</taxon>
        <taxon>Cnidaria</taxon>
        <taxon>Anthozoa</taxon>
        <taxon>Hexacorallia</taxon>
        <taxon>Scleractinia</taxon>
        <taxon>Astrocoeniina</taxon>
        <taxon>Acroporidae</taxon>
        <taxon>Acropora</taxon>
    </lineage>
</organism>
<dbReference type="Proteomes" id="UP001249851">
    <property type="component" value="Unassembled WGS sequence"/>
</dbReference>
<gene>
    <name evidence="2" type="ORF">P5673_014404</name>
</gene>
<proteinExistence type="predicted"/>
<sequence length="204" mass="22986">MEQLVAMVTRHSKKDARYSSDSVGSTSGAGTSESPEKWKDEELGLFPNPKGEYTEFSNSILPKFYLSFWTTCPYNERRCFVTERKRQWEVREALKAVNLKLAFVTCDNPAAAGRFLEEIFSAKRHDATTIRNNNDDLSEVETDSQSGIVDRVVGSSPSSSSDESSPETDFLPEPGAETLPTSKHGRKRARVERNNYVSWDKTVF</sequence>
<accession>A0AAD9V656</accession>
<dbReference type="AlphaFoldDB" id="A0AAD9V656"/>
<reference evidence="2" key="1">
    <citation type="journal article" date="2023" name="G3 (Bethesda)">
        <title>Whole genome assembly and annotation of the endangered Caribbean coral Acropora cervicornis.</title>
        <authorList>
            <person name="Selwyn J.D."/>
            <person name="Vollmer S.V."/>
        </authorList>
    </citation>
    <scope>NUCLEOTIDE SEQUENCE</scope>
    <source>
        <strain evidence="2">K2</strain>
    </source>
</reference>
<reference evidence="2" key="2">
    <citation type="journal article" date="2023" name="Science">
        <title>Genomic signatures of disease resistance in endangered staghorn corals.</title>
        <authorList>
            <person name="Vollmer S.V."/>
            <person name="Selwyn J.D."/>
            <person name="Despard B.A."/>
            <person name="Roesel C.L."/>
        </authorList>
    </citation>
    <scope>NUCLEOTIDE SEQUENCE</scope>
    <source>
        <strain evidence="2">K2</strain>
    </source>
</reference>
<feature type="region of interest" description="Disordered" evidence="1">
    <location>
        <begin position="137"/>
        <end position="192"/>
    </location>
</feature>
<feature type="compositionally biased region" description="Polar residues" evidence="1">
    <location>
        <begin position="19"/>
        <end position="33"/>
    </location>
</feature>
<evidence type="ECO:0000313" key="2">
    <source>
        <dbReference type="EMBL" id="KAK2562698.1"/>
    </source>
</evidence>
<feature type="region of interest" description="Disordered" evidence="1">
    <location>
        <begin position="1"/>
        <end position="41"/>
    </location>
</feature>
<evidence type="ECO:0000313" key="3">
    <source>
        <dbReference type="Proteomes" id="UP001249851"/>
    </source>
</evidence>
<comment type="caution">
    <text evidence="2">The sequence shown here is derived from an EMBL/GenBank/DDBJ whole genome shotgun (WGS) entry which is preliminary data.</text>
</comment>